<evidence type="ECO:0000313" key="1">
    <source>
        <dbReference type="EMBL" id="EDO05126.1"/>
    </source>
</evidence>
<dbReference type="OMA" id="SHREYKP"/>
<dbReference type="AlphaFoldDB" id="A7AX53"/>
<sequence>MMDTIRRGPGAALSDGDSLGLTIPGADLGYAYTDGPGLKLSASYRTYEPTAIKGLRLPHCFVYSTLDNQVYRLSTVDLPSFMQPAVFHAFIVFSDQMAREIYKALCDATSELRSLCYICLWSTEYTVDAGDINDQPLILEAPDITRMGMDIAAELLGQRVQRFKAPKMRYTNFVFQGIDSGLPGADDVIKSMGSLVDSYPKVPLKGIFSSRSTLDKFSQFINGTESDMSRSLIVLRPDGHIKDYVPSAELPYLKDYIEQLII</sequence>
<keyword evidence="2" id="KW-1185">Reference proteome</keyword>
<accession>A7AX53</accession>
<dbReference type="InParanoid" id="A7AX53"/>
<evidence type="ECO:0000313" key="2">
    <source>
        <dbReference type="Proteomes" id="UP000002173"/>
    </source>
</evidence>
<comment type="caution">
    <text evidence="1">The sequence shown here is derived from an EMBL/GenBank/DDBJ whole genome shotgun (WGS) entry which is preliminary data.</text>
</comment>
<reference evidence="1 2" key="1">
    <citation type="journal article" date="2007" name="PLoS Pathog.">
        <title>Genome sequence of Babesia bovis and comparative analysis of apicomplexan hemoprotozoa.</title>
        <authorList>
            <person name="Brayton K.A."/>
            <person name="Lau A.O.T."/>
            <person name="Herndon D.R."/>
            <person name="Hannick L."/>
            <person name="Kappmeyer L.S."/>
            <person name="Berens S.J."/>
            <person name="Bidwell S.L."/>
            <person name="Brown W.C."/>
            <person name="Crabtree J."/>
            <person name="Fadrosh D."/>
            <person name="Feldblum T."/>
            <person name="Forberger H.A."/>
            <person name="Haas B.J."/>
            <person name="Howell J.M."/>
            <person name="Khouri H."/>
            <person name="Koo H."/>
            <person name="Mann D.J."/>
            <person name="Norimine J."/>
            <person name="Paulsen I.T."/>
            <person name="Radune D."/>
            <person name="Ren Q."/>
            <person name="Smith R.K. Jr."/>
            <person name="Suarez C.E."/>
            <person name="White O."/>
            <person name="Wortman J.R."/>
            <person name="Knowles D.P. Jr."/>
            <person name="McElwain T.F."/>
            <person name="Nene V.M."/>
        </authorList>
    </citation>
    <scope>NUCLEOTIDE SEQUENCE [LARGE SCALE GENOMIC DNA]</scope>
    <source>
        <strain evidence="1">T2Bo</strain>
    </source>
</reference>
<dbReference type="Proteomes" id="UP000002173">
    <property type="component" value="Chromosome 1"/>
</dbReference>
<dbReference type="eggNOG" id="KOG3855">
    <property type="taxonomic scope" value="Eukaryota"/>
</dbReference>
<gene>
    <name evidence="1" type="ORF">BBOV_I000320</name>
</gene>
<dbReference type="VEuPathDB" id="PiroplasmaDB:BBOV_I000310"/>
<organism evidence="1 2">
    <name type="scientific">Babesia bovis</name>
    <dbReference type="NCBI Taxonomy" id="5865"/>
    <lineage>
        <taxon>Eukaryota</taxon>
        <taxon>Sar</taxon>
        <taxon>Alveolata</taxon>
        <taxon>Apicomplexa</taxon>
        <taxon>Aconoidasida</taxon>
        <taxon>Piroplasmida</taxon>
        <taxon>Babesiidae</taxon>
        <taxon>Babesia</taxon>
    </lineage>
</organism>
<proteinExistence type="predicted"/>
<dbReference type="STRING" id="5865.A7AX53"/>
<dbReference type="EMBL" id="AAXT01000006">
    <property type="protein sequence ID" value="EDO05126.1"/>
    <property type="molecule type" value="Genomic_DNA"/>
</dbReference>
<name>A7AX53_BABBO</name>
<protein>
    <submittedName>
        <fullName evidence="1">Uncharacterized protein</fullName>
    </submittedName>
</protein>